<dbReference type="InterPro" id="IPR027417">
    <property type="entry name" value="P-loop_NTPase"/>
</dbReference>
<evidence type="ECO:0000256" key="3">
    <source>
        <dbReference type="ARBA" id="ARBA00022741"/>
    </source>
</evidence>
<dbReference type="PROSITE" id="PS00211">
    <property type="entry name" value="ABC_TRANSPORTER_1"/>
    <property type="match status" value="1"/>
</dbReference>
<dbReference type="SMART" id="SM00382">
    <property type="entry name" value="AAA"/>
    <property type="match status" value="1"/>
</dbReference>
<gene>
    <name evidence="6" type="ORF">ORQ98_20580</name>
</gene>
<comment type="similarity">
    <text evidence="1">Belongs to the ABC transporter superfamily.</text>
</comment>
<evidence type="ECO:0000256" key="1">
    <source>
        <dbReference type="ARBA" id="ARBA00005417"/>
    </source>
</evidence>
<evidence type="ECO:0000313" key="6">
    <source>
        <dbReference type="EMBL" id="MDE1464362.1"/>
    </source>
</evidence>
<evidence type="ECO:0000256" key="4">
    <source>
        <dbReference type="ARBA" id="ARBA00022840"/>
    </source>
</evidence>
<evidence type="ECO:0000313" key="7">
    <source>
        <dbReference type="Proteomes" id="UP001528823"/>
    </source>
</evidence>
<comment type="caution">
    <text evidence="6">The sequence shown here is derived from an EMBL/GenBank/DDBJ whole genome shotgun (WGS) entry which is preliminary data.</text>
</comment>
<dbReference type="EMBL" id="JAPMOU010000033">
    <property type="protein sequence ID" value="MDE1464362.1"/>
    <property type="molecule type" value="Genomic_DNA"/>
</dbReference>
<reference evidence="6 7" key="1">
    <citation type="submission" date="2022-11" db="EMBL/GenBank/DDBJ databases">
        <title>Spartinivicinus poritis sp. nov., isolated from scleractinian coral Porites lutea.</title>
        <authorList>
            <person name="Zhang G."/>
            <person name="Cai L."/>
            <person name="Wei Q."/>
        </authorList>
    </citation>
    <scope>NUCLEOTIDE SEQUENCE [LARGE SCALE GENOMIC DNA]</scope>
    <source>
        <strain evidence="6 7">A2-2</strain>
    </source>
</reference>
<keyword evidence="7" id="KW-1185">Reference proteome</keyword>
<dbReference type="RefSeq" id="WP_274690689.1">
    <property type="nucleotide sequence ID" value="NZ_JAPMOU010000033.1"/>
</dbReference>
<protein>
    <submittedName>
        <fullName evidence="6">ATP-binding cassette domain-containing protein</fullName>
    </submittedName>
</protein>
<dbReference type="PANTHER" id="PTHR43117:SF4">
    <property type="entry name" value="OSMOPROTECTANT IMPORT ATP-BINDING PROTEIN OSMV"/>
    <property type="match status" value="1"/>
</dbReference>
<evidence type="ECO:0000256" key="2">
    <source>
        <dbReference type="ARBA" id="ARBA00022448"/>
    </source>
</evidence>
<proteinExistence type="inferred from homology"/>
<dbReference type="Pfam" id="PF00005">
    <property type="entry name" value="ABC_tran"/>
    <property type="match status" value="1"/>
</dbReference>
<evidence type="ECO:0000259" key="5">
    <source>
        <dbReference type="PROSITE" id="PS50893"/>
    </source>
</evidence>
<dbReference type="PROSITE" id="PS50893">
    <property type="entry name" value="ABC_TRANSPORTER_2"/>
    <property type="match status" value="1"/>
</dbReference>
<organism evidence="6 7">
    <name type="scientific">Spartinivicinus poritis</name>
    <dbReference type="NCBI Taxonomy" id="2994640"/>
    <lineage>
        <taxon>Bacteria</taxon>
        <taxon>Pseudomonadati</taxon>
        <taxon>Pseudomonadota</taxon>
        <taxon>Gammaproteobacteria</taxon>
        <taxon>Oceanospirillales</taxon>
        <taxon>Zooshikellaceae</taxon>
        <taxon>Spartinivicinus</taxon>
    </lineage>
</organism>
<accession>A0ABT5UDA4</accession>
<dbReference type="PANTHER" id="PTHR43117">
    <property type="entry name" value="OSMOPROTECTANT IMPORT ATP-BINDING PROTEIN OSMV"/>
    <property type="match status" value="1"/>
</dbReference>
<dbReference type="InterPro" id="IPR017871">
    <property type="entry name" value="ABC_transporter-like_CS"/>
</dbReference>
<dbReference type="Proteomes" id="UP001528823">
    <property type="component" value="Unassembled WGS sequence"/>
</dbReference>
<name>A0ABT5UDA4_9GAMM</name>
<dbReference type="Gene3D" id="3.40.50.300">
    <property type="entry name" value="P-loop containing nucleotide triphosphate hydrolases"/>
    <property type="match status" value="1"/>
</dbReference>
<feature type="domain" description="ABC transporter" evidence="5">
    <location>
        <begin position="12"/>
        <end position="245"/>
    </location>
</feature>
<dbReference type="InterPro" id="IPR003439">
    <property type="entry name" value="ABC_transporter-like_ATP-bd"/>
</dbReference>
<keyword evidence="4 6" id="KW-0067">ATP-binding</keyword>
<dbReference type="SUPFAM" id="SSF52540">
    <property type="entry name" value="P-loop containing nucleoside triphosphate hydrolases"/>
    <property type="match status" value="1"/>
</dbReference>
<dbReference type="GO" id="GO:0005524">
    <property type="term" value="F:ATP binding"/>
    <property type="evidence" value="ECO:0007669"/>
    <property type="project" value="UniProtKB-KW"/>
</dbReference>
<dbReference type="InterPro" id="IPR003593">
    <property type="entry name" value="AAA+_ATPase"/>
</dbReference>
<keyword evidence="3" id="KW-0547">Nucleotide-binding</keyword>
<sequence length="249" mass="27664">MNTTRYGNELAVELAQVSVKYQQLAVFNQLDFALPQQQITAVVGESGCGKSTLLKLINGLVPPASGSIRLHGQSQTHPFNTTVRRGIGYAVQQIGLFPHLSAYENIALLAKLDDWQQQTIQQRVSYLAECMGLPSTLLQRYPHQLSGGQAQRVGLCRSLMVKPGILLLDEAFSAVDPITRKEVHERFLQLHQEEPRAVLLVTHDMREAVKIADKIAVMHKGEIVQHGTVSTVMDQPANDYIARLIKDHI</sequence>
<keyword evidence="2" id="KW-0813">Transport</keyword>